<accession>A0A2U3QHR3</accession>
<proteinExistence type="predicted"/>
<protein>
    <recommendedName>
        <fullName evidence="4">Lipoprotein</fullName>
    </recommendedName>
</protein>
<dbReference type="Proteomes" id="UP000245125">
    <property type="component" value="Unassembled WGS sequence"/>
</dbReference>
<keyword evidence="1" id="KW-0732">Signal</keyword>
<evidence type="ECO:0000256" key="1">
    <source>
        <dbReference type="SAM" id="SignalP"/>
    </source>
</evidence>
<organism evidence="2 3">
    <name type="scientific">Candidatus Sulfobium mesophilum</name>
    <dbReference type="NCBI Taxonomy" id="2016548"/>
    <lineage>
        <taxon>Bacteria</taxon>
        <taxon>Pseudomonadati</taxon>
        <taxon>Nitrospirota</taxon>
        <taxon>Nitrospiria</taxon>
        <taxon>Nitrospirales</taxon>
        <taxon>Nitrospiraceae</taxon>
        <taxon>Candidatus Sulfobium</taxon>
    </lineage>
</organism>
<gene>
    <name evidence="2" type="ORF">NBG4_390018</name>
</gene>
<sequence>MHALKFLFTILFIAVTCLACARLEKHDVDAGLISEMEKNCKKVEIKKNYDQALFVIAYTGKVSKAGCPLALIRGWKDGKIIEERQVEICGCKDK</sequence>
<feature type="chain" id="PRO_5015409161" description="Lipoprotein" evidence="1">
    <location>
        <begin position="22"/>
        <end position="94"/>
    </location>
</feature>
<reference evidence="3" key="1">
    <citation type="submission" date="2018-03" db="EMBL/GenBank/DDBJ databases">
        <authorList>
            <person name="Zecchin S."/>
        </authorList>
    </citation>
    <scope>NUCLEOTIDE SEQUENCE [LARGE SCALE GENOMIC DNA]</scope>
</reference>
<feature type="signal peptide" evidence="1">
    <location>
        <begin position="1"/>
        <end position="21"/>
    </location>
</feature>
<evidence type="ECO:0000313" key="2">
    <source>
        <dbReference type="EMBL" id="SPQ00954.1"/>
    </source>
</evidence>
<keyword evidence="3" id="KW-1185">Reference proteome</keyword>
<evidence type="ECO:0008006" key="4">
    <source>
        <dbReference type="Google" id="ProtNLM"/>
    </source>
</evidence>
<evidence type="ECO:0000313" key="3">
    <source>
        <dbReference type="Proteomes" id="UP000245125"/>
    </source>
</evidence>
<dbReference type="EMBL" id="OUUY01000085">
    <property type="protein sequence ID" value="SPQ00954.1"/>
    <property type="molecule type" value="Genomic_DNA"/>
</dbReference>
<name>A0A2U3QHR3_9BACT</name>
<dbReference type="AlphaFoldDB" id="A0A2U3QHR3"/>